<protein>
    <recommendedName>
        <fullName evidence="4">Protein kinase domain-containing protein</fullName>
    </recommendedName>
</protein>
<organism evidence="2 3">
    <name type="scientific">Fusarium oxysporum</name>
    <name type="common">Fusarium vascular wilt</name>
    <dbReference type="NCBI Taxonomy" id="5507"/>
    <lineage>
        <taxon>Eukaryota</taxon>
        <taxon>Fungi</taxon>
        <taxon>Dikarya</taxon>
        <taxon>Ascomycota</taxon>
        <taxon>Pezizomycotina</taxon>
        <taxon>Sordariomycetes</taxon>
        <taxon>Hypocreomycetidae</taxon>
        <taxon>Hypocreales</taxon>
        <taxon>Nectriaceae</taxon>
        <taxon>Fusarium</taxon>
        <taxon>Fusarium oxysporum species complex</taxon>
    </lineage>
</organism>
<name>A0A8H5EEH4_FUSOX</name>
<evidence type="ECO:0000256" key="1">
    <source>
        <dbReference type="SAM" id="SignalP"/>
    </source>
</evidence>
<gene>
    <name evidence="2" type="ORF">FOXYS1_12963</name>
</gene>
<dbReference type="Proteomes" id="UP000558688">
    <property type="component" value="Unassembled WGS sequence"/>
</dbReference>
<dbReference type="AlphaFoldDB" id="A0A8H5EEH4"/>
<dbReference type="PANTHER" id="PTHR37542:SF3">
    <property type="entry name" value="PRION-INHIBITION AND PROPAGATION HELO DOMAIN-CONTAINING PROTEIN"/>
    <property type="match status" value="1"/>
</dbReference>
<evidence type="ECO:0008006" key="4">
    <source>
        <dbReference type="Google" id="ProtNLM"/>
    </source>
</evidence>
<comment type="caution">
    <text evidence="2">The sequence shown here is derived from an EMBL/GenBank/DDBJ whole genome shotgun (WGS) entry which is preliminary data.</text>
</comment>
<evidence type="ECO:0000313" key="3">
    <source>
        <dbReference type="Proteomes" id="UP000558688"/>
    </source>
</evidence>
<dbReference type="PANTHER" id="PTHR37542">
    <property type="entry name" value="HELO DOMAIN-CONTAINING PROTEIN-RELATED"/>
    <property type="match status" value="1"/>
</dbReference>
<proteinExistence type="predicted"/>
<evidence type="ECO:0000313" key="2">
    <source>
        <dbReference type="EMBL" id="KAF5256552.1"/>
    </source>
</evidence>
<keyword evidence="1" id="KW-0732">Signal</keyword>
<accession>A0A8H5EEH4</accession>
<feature type="signal peptide" evidence="1">
    <location>
        <begin position="1"/>
        <end position="23"/>
    </location>
</feature>
<sequence length="341" mass="38331">MDIFGTVITAGTLILDFVGACAAYSDDAKSLKAHIEKDQNANKELSAEDEAQLNQRAHYLDNLVGKVYQSLYKIRRKGLLNDIINRGMWIVRRADLKELEREIYAWTQRFDVRVLGLPTELRAIIPSSSIEVEAPALIKSNNGLKTFLKFAPVAKDKKGEAMRLDDSKDLADRIIDRGVSPKLVPGMAIFKDLDSEMGLLAAALHCLSPAADLRLLKVERYFFHEETNQFIFTQVAPYPIVSAITLELTIKYDSFPEAETLLDHRFKLALKLAESVFFLHTAGFVHKNIATSSIVVLQRPDSPLSLEDFYLMGFELIRGVDGRKDDKKSTPVATYQEARPI</sequence>
<dbReference type="EMBL" id="JAAFOW010002621">
    <property type="protein sequence ID" value="KAF5256552.1"/>
    <property type="molecule type" value="Genomic_DNA"/>
</dbReference>
<reference evidence="2" key="1">
    <citation type="submission" date="2020-02" db="EMBL/GenBank/DDBJ databases">
        <title>Identification and distribution of gene clusters putatively required for synthesis of sphingolipid metabolism inhibitors in phylogenetically diverse species of the filamentous fungus Fusarium.</title>
        <authorList>
            <person name="Kim H.-S."/>
            <person name="Busman M."/>
            <person name="Brown D.W."/>
            <person name="Divon H."/>
            <person name="Uhlig S."/>
            <person name="Proctor R.H."/>
        </authorList>
    </citation>
    <scope>NUCLEOTIDE SEQUENCE [LARGE SCALE GENOMIC DNA]</scope>
    <source>
        <strain evidence="2">NRRL 39464</strain>
    </source>
</reference>
<feature type="chain" id="PRO_5034369460" description="Protein kinase domain-containing protein" evidence="1">
    <location>
        <begin position="24"/>
        <end position="341"/>
    </location>
</feature>